<dbReference type="EMBL" id="KV426124">
    <property type="protein sequence ID" value="KZV87469.1"/>
    <property type="molecule type" value="Genomic_DNA"/>
</dbReference>
<evidence type="ECO:0000313" key="3">
    <source>
        <dbReference type="Proteomes" id="UP000077266"/>
    </source>
</evidence>
<evidence type="ECO:0000313" key="2">
    <source>
        <dbReference type="EMBL" id="KZV87469.1"/>
    </source>
</evidence>
<dbReference type="Proteomes" id="UP000077266">
    <property type="component" value="Unassembled WGS sequence"/>
</dbReference>
<name>A0A166A0N2_EXIGL</name>
<dbReference type="Gene3D" id="3.80.10.10">
    <property type="entry name" value="Ribonuclease Inhibitor"/>
    <property type="match status" value="1"/>
</dbReference>
<feature type="region of interest" description="Disordered" evidence="1">
    <location>
        <begin position="1"/>
        <end position="41"/>
    </location>
</feature>
<reference evidence="2 3" key="1">
    <citation type="journal article" date="2016" name="Mol. Biol. Evol.">
        <title>Comparative Genomics of Early-Diverging Mushroom-Forming Fungi Provides Insights into the Origins of Lignocellulose Decay Capabilities.</title>
        <authorList>
            <person name="Nagy L.G."/>
            <person name="Riley R."/>
            <person name="Tritt A."/>
            <person name="Adam C."/>
            <person name="Daum C."/>
            <person name="Floudas D."/>
            <person name="Sun H."/>
            <person name="Yadav J.S."/>
            <person name="Pangilinan J."/>
            <person name="Larsson K.H."/>
            <person name="Matsuura K."/>
            <person name="Barry K."/>
            <person name="Labutti K."/>
            <person name="Kuo R."/>
            <person name="Ohm R.A."/>
            <person name="Bhattacharya S.S."/>
            <person name="Shirouzu T."/>
            <person name="Yoshinaga Y."/>
            <person name="Martin F.M."/>
            <person name="Grigoriev I.V."/>
            <person name="Hibbett D.S."/>
        </authorList>
    </citation>
    <scope>NUCLEOTIDE SEQUENCE [LARGE SCALE GENOMIC DNA]</scope>
    <source>
        <strain evidence="2 3">HHB12029</strain>
    </source>
</reference>
<dbReference type="InterPro" id="IPR032675">
    <property type="entry name" value="LRR_dom_sf"/>
</dbReference>
<proteinExistence type="predicted"/>
<accession>A0A166A0N2</accession>
<dbReference type="InParanoid" id="A0A166A0N2"/>
<organism evidence="2 3">
    <name type="scientific">Exidia glandulosa HHB12029</name>
    <dbReference type="NCBI Taxonomy" id="1314781"/>
    <lineage>
        <taxon>Eukaryota</taxon>
        <taxon>Fungi</taxon>
        <taxon>Dikarya</taxon>
        <taxon>Basidiomycota</taxon>
        <taxon>Agaricomycotina</taxon>
        <taxon>Agaricomycetes</taxon>
        <taxon>Auriculariales</taxon>
        <taxon>Exidiaceae</taxon>
        <taxon>Exidia</taxon>
    </lineage>
</organism>
<dbReference type="OrthoDB" id="3266451at2759"/>
<keyword evidence="3" id="KW-1185">Reference proteome</keyword>
<dbReference type="SUPFAM" id="SSF52047">
    <property type="entry name" value="RNI-like"/>
    <property type="match status" value="1"/>
</dbReference>
<evidence type="ECO:0000256" key="1">
    <source>
        <dbReference type="SAM" id="MobiDB-lite"/>
    </source>
</evidence>
<dbReference type="AlphaFoldDB" id="A0A166A0N2"/>
<protein>
    <submittedName>
        <fullName evidence="2">Uncharacterized protein</fullName>
    </submittedName>
</protein>
<sequence>MSTSTRPELGRAADGISSPSTAQRGLEVQRAPNTSQGLLDPPDEAVQTISQVAVSQLEQNDIAHDLELDLPIRRLPVELLIAIFTDAIVTSDFFGLIRRAGRPFAIACTCRQWRDIVLHKPDLWSMIDYEIKELSTLEDEERVSRSLRLHIERSSRLPLDVCIDLRSKPSSLNGQFWSTLSTLFRRARVFQFTTTVNVHSTLTSQVLSQHAPYLSRLAFSEGDYRFAGKQVLELSLDAPCLRPIECEGAPVQLFSGPYPSVRSARLHSDLLPSIFFNLFKWLPNLVDLDIYWYDGPTRSHATLELEYLETLIIGGRNSFFYLDLARLFSFPSLHKASIKFGFDNQPNTIDPRAVTAFIRSALHTVRSLELDLDAGPYCDVSSADVSSAIVDGLKSCTHLEHLTLHVYAGDAAFAALSTPHADGAWLCPRLRSVSAYIGRSTLDSDIFIKETVSLAAARRATGLTKMEIILKEYSANYGRLLRWQDRLNGILLSPEL</sequence>
<gene>
    <name evidence="2" type="ORF">EXIGLDRAFT_752219</name>
</gene>